<dbReference type="InParanoid" id="A0A2S8SRJ4"/>
<dbReference type="PANTHER" id="PTHR18964:SF149">
    <property type="entry name" value="BIFUNCTIONAL UDP-N-ACETYLGLUCOSAMINE 2-EPIMERASE_N-ACETYLMANNOSAMINE KINASE"/>
    <property type="match status" value="1"/>
</dbReference>
<dbReference type="PROSITE" id="PS01125">
    <property type="entry name" value="ROK"/>
    <property type="match status" value="1"/>
</dbReference>
<comment type="similarity">
    <text evidence="1">Belongs to the ROK (NagC/XylR) family.</text>
</comment>
<dbReference type="InterPro" id="IPR049874">
    <property type="entry name" value="ROK_cs"/>
</dbReference>
<gene>
    <name evidence="2" type="ORF">B1R32_11251</name>
</gene>
<dbReference type="InterPro" id="IPR000600">
    <property type="entry name" value="ROK"/>
</dbReference>
<dbReference type="PANTHER" id="PTHR18964">
    <property type="entry name" value="ROK (REPRESSOR, ORF, KINASE) FAMILY"/>
    <property type="match status" value="1"/>
</dbReference>
<dbReference type="EMBL" id="NIGF01000012">
    <property type="protein sequence ID" value="PQV63396.1"/>
    <property type="molecule type" value="Genomic_DNA"/>
</dbReference>
<dbReference type="SUPFAM" id="SSF53067">
    <property type="entry name" value="Actin-like ATPase domain"/>
    <property type="match status" value="1"/>
</dbReference>
<dbReference type="OrthoDB" id="9810372at2"/>
<evidence type="ECO:0000313" key="2">
    <source>
        <dbReference type="EMBL" id="PQV63396.1"/>
    </source>
</evidence>
<reference evidence="2 3" key="1">
    <citation type="journal article" date="2018" name="Syst. Appl. Microbiol.">
        <title>Abditibacterium utsteinense sp. nov., the first cultivated member of candidate phylum FBP, isolated from ice-free Antarctic soil samples.</title>
        <authorList>
            <person name="Tahon G."/>
            <person name="Tytgat B."/>
            <person name="Lebbe L."/>
            <person name="Carlier A."/>
            <person name="Willems A."/>
        </authorList>
    </citation>
    <scope>NUCLEOTIDE SEQUENCE [LARGE SCALE GENOMIC DNA]</scope>
    <source>
        <strain evidence="2 3">LMG 29911</strain>
    </source>
</reference>
<keyword evidence="2" id="KW-0808">Transferase</keyword>
<dbReference type="RefSeq" id="WP_106380475.1">
    <property type="nucleotide sequence ID" value="NZ_NIGF01000012.1"/>
</dbReference>
<accession>A0A2S8SRJ4</accession>
<comment type="caution">
    <text evidence="2">The sequence shown here is derived from an EMBL/GenBank/DDBJ whole genome shotgun (WGS) entry which is preliminary data.</text>
</comment>
<dbReference type="CDD" id="cd23763">
    <property type="entry name" value="ASKHA_ATPase_ROK"/>
    <property type="match status" value="1"/>
</dbReference>
<proteinExistence type="inferred from homology"/>
<keyword evidence="3" id="KW-1185">Reference proteome</keyword>
<dbReference type="InterPro" id="IPR043129">
    <property type="entry name" value="ATPase_NBD"/>
</dbReference>
<dbReference type="AlphaFoldDB" id="A0A2S8SRJ4"/>
<evidence type="ECO:0000256" key="1">
    <source>
        <dbReference type="ARBA" id="ARBA00006479"/>
    </source>
</evidence>
<keyword evidence="2" id="KW-0418">Kinase</keyword>
<dbReference type="Pfam" id="PF00480">
    <property type="entry name" value="ROK"/>
    <property type="match status" value="1"/>
</dbReference>
<dbReference type="Gene3D" id="3.30.420.40">
    <property type="match status" value="2"/>
</dbReference>
<protein>
    <submittedName>
        <fullName evidence="2">Glucokinase</fullName>
    </submittedName>
</protein>
<name>A0A2S8SRJ4_9BACT</name>
<dbReference type="Proteomes" id="UP000237684">
    <property type="component" value="Unassembled WGS sequence"/>
</dbReference>
<dbReference type="GO" id="GO:0016301">
    <property type="term" value="F:kinase activity"/>
    <property type="evidence" value="ECO:0007669"/>
    <property type="project" value="UniProtKB-KW"/>
</dbReference>
<evidence type="ECO:0000313" key="3">
    <source>
        <dbReference type="Proteomes" id="UP000237684"/>
    </source>
</evidence>
<sequence length="356" mass="37009">MPNFSLVVDVGGTKILAAALDGEGRILARHKLKTERGNREALLSQLDTALDATLKTANLTKNEVSGLALGVPGVVDSARGHVVLTPNAPLSDTPLRDILAQKWSCPILVGNDVNIGMAGEVRCGAARGASSAFGIFVGTGIGGGLFLNGQLIEGFRGLGGEIGHLMVPLGADEIDGMLTKNHVFLEDLCSRTAIENQLRNAILKEGKKSVLTEIVGDKKLDRIRSGALKEALKRDDALVIEILRRASYLLGLATASVLHVVDPQVIVFGGGVIEACGKWMVPWIEKTVQKVAMPGTGAPLQIVQSALGDDAILLGGLALLQDQAGIGTPITTSSGGGKNSAKTVLASVDKPLESGK</sequence>
<organism evidence="2 3">
    <name type="scientific">Abditibacterium utsteinense</name>
    <dbReference type="NCBI Taxonomy" id="1960156"/>
    <lineage>
        <taxon>Bacteria</taxon>
        <taxon>Pseudomonadati</taxon>
        <taxon>Abditibacteriota</taxon>
        <taxon>Abditibacteriia</taxon>
        <taxon>Abditibacteriales</taxon>
        <taxon>Abditibacteriaceae</taxon>
        <taxon>Abditibacterium</taxon>
    </lineage>
</organism>